<evidence type="ECO:0000256" key="3">
    <source>
        <dbReference type="ARBA" id="ARBA00022621"/>
    </source>
</evidence>
<comment type="similarity">
    <text evidence="6">Belongs to the globin family.</text>
</comment>
<keyword evidence="4" id="KW-0479">Metal-binding</keyword>
<feature type="region of interest" description="Disordered" evidence="7">
    <location>
        <begin position="185"/>
        <end position="208"/>
    </location>
</feature>
<dbReference type="CDD" id="cd01040">
    <property type="entry name" value="Mb-like"/>
    <property type="match status" value="1"/>
</dbReference>
<dbReference type="GO" id="GO:0046872">
    <property type="term" value="F:metal ion binding"/>
    <property type="evidence" value="ECO:0007669"/>
    <property type="project" value="UniProtKB-KW"/>
</dbReference>
<dbReference type="EnsemblMetazoa" id="CapteT198978">
    <property type="protein sequence ID" value="CapteP198978"/>
    <property type="gene ID" value="CapteG198978"/>
</dbReference>
<sequence length="231" mass="26161">MGNAQPFVSCAGGQPPDQKPSNIPQHEFLTQNQKLGAKSTWEFLCHTSTPTERGMRVFLRIFEIAPVTKTLFPFKDMPNEDLHRNSLFKGHATRFMKSVEFTMQNLDALDVIVNPTLVSIGNKHVHIKGFHPDYLDTFQTALIDIWDEDLGKKFSKETKEAWIKIFALITRKVFEGFQEETTRFRPPLPYEGKQNGVQSPEISANNNSCVSPDEMECELVNGDSNVVTLDA</sequence>
<name>R7TFR3_CAPTE</name>
<keyword evidence="11" id="KW-1185">Reference proteome</keyword>
<gene>
    <name evidence="9" type="ORF">CAPTEDRAFT_198978</name>
</gene>
<dbReference type="InterPro" id="IPR012292">
    <property type="entry name" value="Globin/Proto"/>
</dbReference>
<dbReference type="SUPFAM" id="SSF46458">
    <property type="entry name" value="Globin-like"/>
    <property type="match status" value="1"/>
</dbReference>
<evidence type="ECO:0000256" key="2">
    <source>
        <dbReference type="ARBA" id="ARBA00022617"/>
    </source>
</evidence>
<reference evidence="11" key="1">
    <citation type="submission" date="2012-12" db="EMBL/GenBank/DDBJ databases">
        <authorList>
            <person name="Hellsten U."/>
            <person name="Grimwood J."/>
            <person name="Chapman J.A."/>
            <person name="Shapiro H."/>
            <person name="Aerts A."/>
            <person name="Otillar R.P."/>
            <person name="Terry A.Y."/>
            <person name="Boore J.L."/>
            <person name="Simakov O."/>
            <person name="Marletaz F."/>
            <person name="Cho S.-J."/>
            <person name="Edsinger-Gonzales E."/>
            <person name="Havlak P."/>
            <person name="Kuo D.-H."/>
            <person name="Larsson T."/>
            <person name="Lv J."/>
            <person name="Arendt D."/>
            <person name="Savage R."/>
            <person name="Osoegawa K."/>
            <person name="de Jong P."/>
            <person name="Lindberg D.R."/>
            <person name="Seaver E.C."/>
            <person name="Weisblat D.A."/>
            <person name="Putnam N.H."/>
            <person name="Grigoriev I.V."/>
            <person name="Rokhsar D.S."/>
        </authorList>
    </citation>
    <scope>NUCLEOTIDE SEQUENCE</scope>
    <source>
        <strain evidence="11">I ESC-2004</strain>
    </source>
</reference>
<keyword evidence="2 6" id="KW-0349">Heme</keyword>
<dbReference type="HOGENOM" id="CLU_1200825_0_0_1"/>
<organism evidence="9">
    <name type="scientific">Capitella teleta</name>
    <name type="common">Polychaete worm</name>
    <dbReference type="NCBI Taxonomy" id="283909"/>
    <lineage>
        <taxon>Eukaryota</taxon>
        <taxon>Metazoa</taxon>
        <taxon>Spiralia</taxon>
        <taxon>Lophotrochozoa</taxon>
        <taxon>Annelida</taxon>
        <taxon>Polychaeta</taxon>
        <taxon>Sedentaria</taxon>
        <taxon>Scolecida</taxon>
        <taxon>Capitellidae</taxon>
        <taxon>Capitella</taxon>
    </lineage>
</organism>
<evidence type="ECO:0000313" key="9">
    <source>
        <dbReference type="EMBL" id="ELT92307.1"/>
    </source>
</evidence>
<evidence type="ECO:0000313" key="11">
    <source>
        <dbReference type="Proteomes" id="UP000014760"/>
    </source>
</evidence>
<dbReference type="AlphaFoldDB" id="R7TFR3"/>
<proteinExistence type="inferred from homology"/>
<keyword evidence="3 6" id="KW-0561">Oxygen transport</keyword>
<dbReference type="InterPro" id="IPR009050">
    <property type="entry name" value="Globin-like_sf"/>
</dbReference>
<dbReference type="Proteomes" id="UP000014760">
    <property type="component" value="Unassembled WGS sequence"/>
</dbReference>
<reference evidence="10" key="3">
    <citation type="submission" date="2015-06" db="UniProtKB">
        <authorList>
            <consortium name="EnsemblMetazoa"/>
        </authorList>
    </citation>
    <scope>IDENTIFICATION</scope>
</reference>
<evidence type="ECO:0000256" key="6">
    <source>
        <dbReference type="RuleBase" id="RU000356"/>
    </source>
</evidence>
<dbReference type="Pfam" id="PF00042">
    <property type="entry name" value="Globin"/>
    <property type="match status" value="1"/>
</dbReference>
<dbReference type="PANTHER" id="PTHR46458:SF1">
    <property type="entry name" value="GEO09476P1"/>
    <property type="match status" value="1"/>
</dbReference>
<accession>R7TFR3</accession>
<keyword evidence="5" id="KW-0408">Iron</keyword>
<reference evidence="9 11" key="2">
    <citation type="journal article" date="2013" name="Nature">
        <title>Insights into bilaterian evolution from three spiralian genomes.</title>
        <authorList>
            <person name="Simakov O."/>
            <person name="Marletaz F."/>
            <person name="Cho S.J."/>
            <person name="Edsinger-Gonzales E."/>
            <person name="Havlak P."/>
            <person name="Hellsten U."/>
            <person name="Kuo D.H."/>
            <person name="Larsson T."/>
            <person name="Lv J."/>
            <person name="Arendt D."/>
            <person name="Savage R."/>
            <person name="Osoegawa K."/>
            <person name="de Jong P."/>
            <person name="Grimwood J."/>
            <person name="Chapman J.A."/>
            <person name="Shapiro H."/>
            <person name="Aerts A."/>
            <person name="Otillar R.P."/>
            <person name="Terry A.Y."/>
            <person name="Boore J.L."/>
            <person name="Grigoriev I.V."/>
            <person name="Lindberg D.R."/>
            <person name="Seaver E.C."/>
            <person name="Weisblat D.A."/>
            <person name="Putnam N.H."/>
            <person name="Rokhsar D.S."/>
        </authorList>
    </citation>
    <scope>NUCLEOTIDE SEQUENCE</scope>
    <source>
        <strain evidence="9 11">I ESC-2004</strain>
    </source>
</reference>
<keyword evidence="1 6" id="KW-0813">Transport</keyword>
<feature type="compositionally biased region" description="Polar residues" evidence="7">
    <location>
        <begin position="195"/>
        <end position="208"/>
    </location>
</feature>
<evidence type="ECO:0000256" key="7">
    <source>
        <dbReference type="SAM" id="MobiDB-lite"/>
    </source>
</evidence>
<evidence type="ECO:0000313" key="10">
    <source>
        <dbReference type="EnsemblMetazoa" id="CapteP198978"/>
    </source>
</evidence>
<dbReference type="InterPro" id="IPR050532">
    <property type="entry name" value="Globin-like_OT"/>
</dbReference>
<dbReference type="GO" id="GO:0005344">
    <property type="term" value="F:oxygen carrier activity"/>
    <property type="evidence" value="ECO:0007669"/>
    <property type="project" value="UniProtKB-KW"/>
</dbReference>
<evidence type="ECO:0000256" key="1">
    <source>
        <dbReference type="ARBA" id="ARBA00022448"/>
    </source>
</evidence>
<dbReference type="GO" id="GO:0019825">
    <property type="term" value="F:oxygen binding"/>
    <property type="evidence" value="ECO:0007669"/>
    <property type="project" value="InterPro"/>
</dbReference>
<dbReference type="OrthoDB" id="436496at2759"/>
<dbReference type="OMA" id="GMHKARA"/>
<evidence type="ECO:0000259" key="8">
    <source>
        <dbReference type="PROSITE" id="PS01033"/>
    </source>
</evidence>
<dbReference type="EMBL" id="KB310169">
    <property type="protein sequence ID" value="ELT92307.1"/>
    <property type="molecule type" value="Genomic_DNA"/>
</dbReference>
<dbReference type="GO" id="GO:0020037">
    <property type="term" value="F:heme binding"/>
    <property type="evidence" value="ECO:0007669"/>
    <property type="project" value="InterPro"/>
</dbReference>
<protein>
    <recommendedName>
        <fullName evidence="8">Globin domain-containing protein</fullName>
    </recommendedName>
</protein>
<feature type="domain" description="Globin" evidence="8">
    <location>
        <begin position="28"/>
        <end position="178"/>
    </location>
</feature>
<dbReference type="Gene3D" id="1.10.490.10">
    <property type="entry name" value="Globins"/>
    <property type="match status" value="1"/>
</dbReference>
<dbReference type="InterPro" id="IPR044399">
    <property type="entry name" value="Mb-like_M"/>
</dbReference>
<evidence type="ECO:0000256" key="4">
    <source>
        <dbReference type="ARBA" id="ARBA00022723"/>
    </source>
</evidence>
<dbReference type="EMBL" id="AMQN01013368">
    <property type="status" value="NOT_ANNOTATED_CDS"/>
    <property type="molecule type" value="Genomic_DNA"/>
</dbReference>
<evidence type="ECO:0000256" key="5">
    <source>
        <dbReference type="ARBA" id="ARBA00023004"/>
    </source>
</evidence>
<feature type="region of interest" description="Disordered" evidence="7">
    <location>
        <begin position="1"/>
        <end position="22"/>
    </location>
</feature>
<dbReference type="InterPro" id="IPR000971">
    <property type="entry name" value="Globin"/>
</dbReference>
<dbReference type="PROSITE" id="PS01033">
    <property type="entry name" value="GLOBIN"/>
    <property type="match status" value="1"/>
</dbReference>
<dbReference type="PANTHER" id="PTHR46458">
    <property type="entry name" value="BLR2807 PROTEIN"/>
    <property type="match status" value="1"/>
</dbReference>